<dbReference type="EMBL" id="JAUTXU010000174">
    <property type="protein sequence ID" value="KAK3701425.1"/>
    <property type="molecule type" value="Genomic_DNA"/>
</dbReference>
<name>A0ACC3MS55_9PEZI</name>
<protein>
    <submittedName>
        <fullName evidence="1">Uncharacterized protein</fullName>
    </submittedName>
</protein>
<comment type="caution">
    <text evidence="1">The sequence shown here is derived from an EMBL/GenBank/DDBJ whole genome shotgun (WGS) entry which is preliminary data.</text>
</comment>
<evidence type="ECO:0000313" key="2">
    <source>
        <dbReference type="Proteomes" id="UP001281147"/>
    </source>
</evidence>
<organism evidence="1 2">
    <name type="scientific">Vermiconidia calcicola</name>
    <dbReference type="NCBI Taxonomy" id="1690605"/>
    <lineage>
        <taxon>Eukaryota</taxon>
        <taxon>Fungi</taxon>
        <taxon>Dikarya</taxon>
        <taxon>Ascomycota</taxon>
        <taxon>Pezizomycotina</taxon>
        <taxon>Dothideomycetes</taxon>
        <taxon>Dothideomycetidae</taxon>
        <taxon>Mycosphaerellales</taxon>
        <taxon>Extremaceae</taxon>
        <taxon>Vermiconidia</taxon>
    </lineage>
</organism>
<gene>
    <name evidence="1" type="ORF">LTR37_015523</name>
</gene>
<dbReference type="Proteomes" id="UP001281147">
    <property type="component" value="Unassembled WGS sequence"/>
</dbReference>
<sequence length="254" mass="29186">MCLTEDLNDDTFRFFDLPSELRDEVYAHAYGGRNLKVVRHHHLSVTADNKAKHVSSIAIRCQPPDNTIAHDRAFYANLLVNKQFFAEAVPRLIRGSKFIFEDLRSMHAFVQRYPRVRDDITTIDTEYHFRYWDTGVAIGPVLNALPRLAHLEIELNGFPPSVDVGADFGVEFHYAIRSLKTLRGLKRFGLEGYGLCPFHNDVAVKRFERIREDVRYCVTRGKDSGGRLQRPRPEGAEEPSVGERYSVRIPHQCT</sequence>
<accession>A0ACC3MS55</accession>
<evidence type="ECO:0000313" key="1">
    <source>
        <dbReference type="EMBL" id="KAK3701425.1"/>
    </source>
</evidence>
<keyword evidence="2" id="KW-1185">Reference proteome</keyword>
<reference evidence="1" key="1">
    <citation type="submission" date="2023-07" db="EMBL/GenBank/DDBJ databases">
        <title>Black Yeasts Isolated from many extreme environments.</title>
        <authorList>
            <person name="Coleine C."/>
            <person name="Stajich J.E."/>
            <person name="Selbmann L."/>
        </authorList>
    </citation>
    <scope>NUCLEOTIDE SEQUENCE</scope>
    <source>
        <strain evidence="1">CCFEE 5714</strain>
    </source>
</reference>
<proteinExistence type="predicted"/>